<dbReference type="Proteomes" id="UP001176961">
    <property type="component" value="Unassembled WGS sequence"/>
</dbReference>
<reference evidence="1" key="1">
    <citation type="submission" date="2023-07" db="EMBL/GenBank/DDBJ databases">
        <authorList>
            <consortium name="CYATHOMIX"/>
        </authorList>
    </citation>
    <scope>NUCLEOTIDE SEQUENCE</scope>
    <source>
        <strain evidence="1">N/A</strain>
    </source>
</reference>
<gene>
    <name evidence="1" type="ORF">CYNAS_LOCUS851</name>
</gene>
<dbReference type="EMBL" id="CATQJL010000001">
    <property type="protein sequence ID" value="CAJ0588868.1"/>
    <property type="molecule type" value="Genomic_DNA"/>
</dbReference>
<evidence type="ECO:0000313" key="2">
    <source>
        <dbReference type="Proteomes" id="UP001176961"/>
    </source>
</evidence>
<sequence>MDNAPYHTRQGKKVPIRSSTKAQIAAYLEEEGVTVLADAAKADLLYKLDAHAGARSGMSALRRYVTERDQAATLPLLLNPIGLVGVNLRLI</sequence>
<comment type="caution">
    <text evidence="1">The sequence shown here is derived from an EMBL/GenBank/DDBJ whole genome shotgun (WGS) entry which is preliminary data.</text>
</comment>
<organism evidence="1 2">
    <name type="scientific">Cylicocyclus nassatus</name>
    <name type="common">Nematode worm</name>
    <dbReference type="NCBI Taxonomy" id="53992"/>
    <lineage>
        <taxon>Eukaryota</taxon>
        <taxon>Metazoa</taxon>
        <taxon>Ecdysozoa</taxon>
        <taxon>Nematoda</taxon>
        <taxon>Chromadorea</taxon>
        <taxon>Rhabditida</taxon>
        <taxon>Rhabditina</taxon>
        <taxon>Rhabditomorpha</taxon>
        <taxon>Strongyloidea</taxon>
        <taxon>Strongylidae</taxon>
        <taxon>Cylicocyclus</taxon>
    </lineage>
</organism>
<dbReference type="AlphaFoldDB" id="A0AA36DLY9"/>
<evidence type="ECO:0000313" key="1">
    <source>
        <dbReference type="EMBL" id="CAJ0588868.1"/>
    </source>
</evidence>
<keyword evidence="2" id="KW-1185">Reference proteome</keyword>
<name>A0AA36DLY9_CYLNA</name>
<proteinExistence type="predicted"/>
<accession>A0AA36DLY9</accession>
<protein>
    <submittedName>
        <fullName evidence="1">Uncharacterized protein</fullName>
    </submittedName>
</protein>